<keyword evidence="4" id="KW-0479">Metal-binding</keyword>
<sequence>MWRGPARAGSLCLCEATRTEFLYSATGPSHRDELSDLLDELCRSTPVPKTAWRWVESAQYRLTQHGQHRPAGVIDLVVCATAIHHGLTVLHTDDDFVTVSRVITDLRQYDIRK</sequence>
<dbReference type="EMBL" id="RFFH01000002">
    <property type="protein sequence ID" value="RMI34218.1"/>
    <property type="molecule type" value="Genomic_DNA"/>
</dbReference>
<evidence type="ECO:0000256" key="1">
    <source>
        <dbReference type="ARBA" id="ARBA00001946"/>
    </source>
</evidence>
<dbReference type="OrthoDB" id="5185254at2"/>
<evidence type="ECO:0000313" key="9">
    <source>
        <dbReference type="EMBL" id="RMI34218.1"/>
    </source>
</evidence>
<keyword evidence="3" id="KW-0540">Nuclease</keyword>
<protein>
    <submittedName>
        <fullName evidence="9">PIN domain-containing protein</fullName>
    </submittedName>
</protein>
<name>A0A3M2LHH1_9NOCA</name>
<evidence type="ECO:0000256" key="4">
    <source>
        <dbReference type="ARBA" id="ARBA00022723"/>
    </source>
</evidence>
<dbReference type="GO" id="GO:0016787">
    <property type="term" value="F:hydrolase activity"/>
    <property type="evidence" value="ECO:0007669"/>
    <property type="project" value="UniProtKB-KW"/>
</dbReference>
<dbReference type="GO" id="GO:0046872">
    <property type="term" value="F:metal ion binding"/>
    <property type="evidence" value="ECO:0007669"/>
    <property type="project" value="UniProtKB-KW"/>
</dbReference>
<dbReference type="InterPro" id="IPR050556">
    <property type="entry name" value="Type_II_TA_system_RNase"/>
</dbReference>
<comment type="cofactor">
    <cofactor evidence="1">
        <name>Mg(2+)</name>
        <dbReference type="ChEBI" id="CHEBI:18420"/>
    </cofactor>
</comment>
<dbReference type="GO" id="GO:0004518">
    <property type="term" value="F:nuclease activity"/>
    <property type="evidence" value="ECO:0007669"/>
    <property type="project" value="UniProtKB-KW"/>
</dbReference>
<dbReference type="SUPFAM" id="SSF88723">
    <property type="entry name" value="PIN domain-like"/>
    <property type="match status" value="1"/>
</dbReference>
<reference evidence="9 10" key="1">
    <citation type="submission" date="2018-10" db="EMBL/GenBank/DDBJ databases">
        <title>Isolation from cow dung.</title>
        <authorList>
            <person name="Ling L."/>
        </authorList>
    </citation>
    <scope>NUCLEOTIDE SEQUENCE [LARGE SCALE GENOMIC DNA]</scope>
    <source>
        <strain evidence="9 10">NEAU-LL90</strain>
    </source>
</reference>
<dbReference type="InterPro" id="IPR002716">
    <property type="entry name" value="PIN_dom"/>
</dbReference>
<organism evidence="9 10">
    <name type="scientific">Nocardia stercoris</name>
    <dbReference type="NCBI Taxonomy" id="2483361"/>
    <lineage>
        <taxon>Bacteria</taxon>
        <taxon>Bacillati</taxon>
        <taxon>Actinomycetota</taxon>
        <taxon>Actinomycetes</taxon>
        <taxon>Mycobacteriales</taxon>
        <taxon>Nocardiaceae</taxon>
        <taxon>Nocardia</taxon>
    </lineage>
</organism>
<dbReference type="AlphaFoldDB" id="A0A3M2LHH1"/>
<comment type="caution">
    <text evidence="9">The sequence shown here is derived from an EMBL/GenBank/DDBJ whole genome shotgun (WGS) entry which is preliminary data.</text>
</comment>
<dbReference type="Gene3D" id="3.40.50.1010">
    <property type="entry name" value="5'-nuclease"/>
    <property type="match status" value="1"/>
</dbReference>
<keyword evidence="5" id="KW-0378">Hydrolase</keyword>
<evidence type="ECO:0000256" key="6">
    <source>
        <dbReference type="ARBA" id="ARBA00022842"/>
    </source>
</evidence>
<gene>
    <name evidence="9" type="ORF">EBN03_07330</name>
</gene>
<evidence type="ECO:0000256" key="2">
    <source>
        <dbReference type="ARBA" id="ARBA00022649"/>
    </source>
</evidence>
<evidence type="ECO:0000256" key="3">
    <source>
        <dbReference type="ARBA" id="ARBA00022722"/>
    </source>
</evidence>
<dbReference type="Pfam" id="PF01850">
    <property type="entry name" value="PIN"/>
    <property type="match status" value="1"/>
</dbReference>
<dbReference type="InterPro" id="IPR029060">
    <property type="entry name" value="PIN-like_dom_sf"/>
</dbReference>
<evidence type="ECO:0000313" key="10">
    <source>
        <dbReference type="Proteomes" id="UP000279275"/>
    </source>
</evidence>
<proteinExistence type="inferred from homology"/>
<dbReference type="RefSeq" id="WP_122187141.1">
    <property type="nucleotide sequence ID" value="NZ_RFFH01000002.1"/>
</dbReference>
<keyword evidence="2" id="KW-1277">Toxin-antitoxin system</keyword>
<dbReference type="PANTHER" id="PTHR33653">
    <property type="entry name" value="RIBONUCLEASE VAPC2"/>
    <property type="match status" value="1"/>
</dbReference>
<evidence type="ECO:0000256" key="7">
    <source>
        <dbReference type="ARBA" id="ARBA00038093"/>
    </source>
</evidence>
<evidence type="ECO:0000259" key="8">
    <source>
        <dbReference type="Pfam" id="PF01850"/>
    </source>
</evidence>
<keyword evidence="6" id="KW-0460">Magnesium</keyword>
<keyword evidence="10" id="KW-1185">Reference proteome</keyword>
<accession>A0A3M2LHH1</accession>
<dbReference type="PANTHER" id="PTHR33653:SF1">
    <property type="entry name" value="RIBONUCLEASE VAPC2"/>
    <property type="match status" value="1"/>
</dbReference>
<feature type="domain" description="PIN" evidence="8">
    <location>
        <begin position="8"/>
        <end position="100"/>
    </location>
</feature>
<comment type="similarity">
    <text evidence="7">Belongs to the PINc/VapC protein family.</text>
</comment>
<evidence type="ECO:0000256" key="5">
    <source>
        <dbReference type="ARBA" id="ARBA00022801"/>
    </source>
</evidence>
<dbReference type="Proteomes" id="UP000279275">
    <property type="component" value="Unassembled WGS sequence"/>
</dbReference>